<accession>A0A7X5UZ54</accession>
<evidence type="ECO:0008006" key="3">
    <source>
        <dbReference type="Google" id="ProtNLM"/>
    </source>
</evidence>
<dbReference type="Pfam" id="PF16670">
    <property type="entry name" value="PI-PLC-C1"/>
    <property type="match status" value="1"/>
</dbReference>
<evidence type="ECO:0000313" key="2">
    <source>
        <dbReference type="Proteomes" id="UP000564677"/>
    </source>
</evidence>
<keyword evidence="2" id="KW-1185">Reference proteome</keyword>
<sequence length="343" mass="36755">MIRTLALLAIAAASGTAVPPRQDLRLDQVQLIGSHNSYRPYPSPQLRARLAGAGPAEWAGLAYGHPPLEAQLALGLRQLELDVAPDPDGSAYAAPYGNADAATRRIMAAPGAKVLHIAGFDTETHCLTLRLCLATLRHWSDQHPGHGPVMVLVNTGDAGGARFDAGNLAALDADILAEIGRERLVTPDDVRHTLPTLRAAAIAHRWPSLARAAGRFLFVLDGSTAHEDAYRADHPSLRGRAMFGFYPDDADEAAVFNIQDPVAEGERIRRLVRAGFIVRTRADVGLKEARAADRRRLDAAIASGAQWISSDLYEGATNPERLAYRAALPGGVLSRCNPVTARC</sequence>
<reference evidence="1 2" key="1">
    <citation type="submission" date="2020-03" db="EMBL/GenBank/DDBJ databases">
        <title>Genomic Encyclopedia of Type Strains, Phase IV (KMG-IV): sequencing the most valuable type-strain genomes for metagenomic binning, comparative biology and taxonomic classification.</title>
        <authorList>
            <person name="Goeker M."/>
        </authorList>
    </citation>
    <scope>NUCLEOTIDE SEQUENCE [LARGE SCALE GENOMIC DNA]</scope>
    <source>
        <strain evidence="1 2">DSM 4733</strain>
    </source>
</reference>
<dbReference type="RefSeq" id="WP_167299225.1">
    <property type="nucleotide sequence ID" value="NZ_CP170557.1"/>
</dbReference>
<evidence type="ECO:0000313" key="1">
    <source>
        <dbReference type="EMBL" id="NIJ64927.1"/>
    </source>
</evidence>
<gene>
    <name evidence="1" type="ORF">FHR20_001858</name>
</gene>
<protein>
    <recommendedName>
        <fullName evidence="3">Calcium-dependent phosphoinositide phospholipase C</fullName>
    </recommendedName>
</protein>
<dbReference type="Gene3D" id="3.20.20.190">
    <property type="entry name" value="Phosphatidylinositol (PI) phosphodiesterase"/>
    <property type="match status" value="1"/>
</dbReference>
<dbReference type="EMBL" id="JAASQV010000001">
    <property type="protein sequence ID" value="NIJ64927.1"/>
    <property type="molecule type" value="Genomic_DNA"/>
</dbReference>
<proteinExistence type="predicted"/>
<dbReference type="GO" id="GO:0008081">
    <property type="term" value="F:phosphoric diester hydrolase activity"/>
    <property type="evidence" value="ECO:0007669"/>
    <property type="project" value="InterPro"/>
</dbReference>
<dbReference type="AlphaFoldDB" id="A0A7X5UZ54"/>
<name>A0A7X5UZ54_9SPHN</name>
<dbReference type="Proteomes" id="UP000564677">
    <property type="component" value="Unassembled WGS sequence"/>
</dbReference>
<dbReference type="InterPro" id="IPR017946">
    <property type="entry name" value="PLC-like_Pdiesterase_TIM-brl"/>
</dbReference>
<dbReference type="CDD" id="cd08589">
    <property type="entry name" value="PI-PLCc_SaPLC1_like"/>
    <property type="match status" value="1"/>
</dbReference>
<comment type="caution">
    <text evidence="1">The sequence shown here is derived from an EMBL/GenBank/DDBJ whole genome shotgun (WGS) entry which is preliminary data.</text>
</comment>
<dbReference type="InterPro" id="IPR032075">
    <property type="entry name" value="PI-PLC-C1"/>
</dbReference>
<dbReference type="GO" id="GO:0006629">
    <property type="term" value="P:lipid metabolic process"/>
    <property type="evidence" value="ECO:0007669"/>
    <property type="project" value="InterPro"/>
</dbReference>
<organism evidence="1 2">
    <name type="scientific">Sphingomonas leidyi</name>
    <dbReference type="NCBI Taxonomy" id="68569"/>
    <lineage>
        <taxon>Bacteria</taxon>
        <taxon>Pseudomonadati</taxon>
        <taxon>Pseudomonadota</taxon>
        <taxon>Alphaproteobacteria</taxon>
        <taxon>Sphingomonadales</taxon>
        <taxon>Sphingomonadaceae</taxon>
        <taxon>Sphingomonas</taxon>
    </lineage>
</organism>
<dbReference type="SUPFAM" id="SSF51695">
    <property type="entry name" value="PLC-like phosphodiesterases"/>
    <property type="match status" value="1"/>
</dbReference>